<dbReference type="AlphaFoldDB" id="A0A498BXR2"/>
<reference evidence="2 3" key="1">
    <citation type="journal article" date="2015" name="Stand. Genomic Sci.">
        <title>Genomic Encyclopedia of Bacterial and Archaeal Type Strains, Phase III: the genomes of soil and plant-associated and newly described type strains.</title>
        <authorList>
            <person name="Whitman W.B."/>
            <person name="Woyke T."/>
            <person name="Klenk H.P."/>
            <person name="Zhou Y."/>
            <person name="Lilburn T.G."/>
            <person name="Beck B.J."/>
            <person name="De Vos P."/>
            <person name="Vandamme P."/>
            <person name="Eisen J.A."/>
            <person name="Garrity G."/>
            <person name="Hugenholtz P."/>
            <person name="Kyrpides N.C."/>
        </authorList>
    </citation>
    <scope>NUCLEOTIDE SEQUENCE [LARGE SCALE GENOMIC DNA]</scope>
    <source>
        <strain evidence="2 3">S2T63</strain>
    </source>
</reference>
<feature type="compositionally biased region" description="Gly residues" evidence="1">
    <location>
        <begin position="402"/>
        <end position="419"/>
    </location>
</feature>
<proteinExistence type="predicted"/>
<name>A0A498BXR2_9MICO</name>
<dbReference type="RefSeq" id="WP_121060111.1">
    <property type="nucleotide sequence ID" value="NZ_RCDB01000003.1"/>
</dbReference>
<accession>A0A498BXR2</accession>
<comment type="caution">
    <text evidence="2">The sequence shown here is derived from an EMBL/GenBank/DDBJ whole genome shotgun (WGS) entry which is preliminary data.</text>
</comment>
<evidence type="ECO:0000256" key="1">
    <source>
        <dbReference type="SAM" id="MobiDB-lite"/>
    </source>
</evidence>
<protein>
    <submittedName>
        <fullName evidence="2">Uncharacterized protein</fullName>
    </submittedName>
</protein>
<evidence type="ECO:0000313" key="2">
    <source>
        <dbReference type="EMBL" id="RLK47719.1"/>
    </source>
</evidence>
<feature type="region of interest" description="Disordered" evidence="1">
    <location>
        <begin position="396"/>
        <end position="419"/>
    </location>
</feature>
<dbReference type="OrthoDB" id="5105562at2"/>
<organism evidence="2 3">
    <name type="scientific">Microbacterium telephonicum</name>
    <dbReference type="NCBI Taxonomy" id="1714841"/>
    <lineage>
        <taxon>Bacteria</taxon>
        <taxon>Bacillati</taxon>
        <taxon>Actinomycetota</taxon>
        <taxon>Actinomycetes</taxon>
        <taxon>Micrococcales</taxon>
        <taxon>Microbacteriaceae</taxon>
        <taxon>Microbacterium</taxon>
    </lineage>
</organism>
<dbReference type="EMBL" id="RCDB01000003">
    <property type="protein sequence ID" value="RLK47719.1"/>
    <property type="molecule type" value="Genomic_DNA"/>
</dbReference>
<gene>
    <name evidence="2" type="ORF">C7474_2316</name>
</gene>
<sequence length="445" mass="48047">MAGFWGNRKKEREELAAKDAELGRRAGAALVAADERIRTTADELMYAEIELGAEATAELRDALTAVRQHLGEAFHLHQLNHDEIPDTPEELRTRHARILQLCEWAEELLDDRTEALAGPIERARRAPEIITGIRQDVERLRTRLPQLEATLDRLAARYSDDALRKVSGNAAEAKQLLDFALHGSEVSERRREADQREQANLALETAIEAARRAGTLIEAVDQFEVEALRAESTLDAIVLDSREDLAVAREFAAVPAVSAAMADLDAALGQLTPAGQKPDPFTELTRLRGANAALDAAVDKARERAARPVPPESHVRHAIDDADRQLGVARSVISGHRGWIGADARTRLAEAERVRLELANTVGPTIPEDDREQVMAVARRCGTLAAEALQLAQRDIDSGRPNDGGWGQGGPGGWGGGGRRGGGSDLVGGILGGLVIGGLLDGMFD</sequence>
<keyword evidence="3" id="KW-1185">Reference proteome</keyword>
<dbReference type="Proteomes" id="UP000273158">
    <property type="component" value="Unassembled WGS sequence"/>
</dbReference>
<evidence type="ECO:0000313" key="3">
    <source>
        <dbReference type="Proteomes" id="UP000273158"/>
    </source>
</evidence>